<dbReference type="EMBL" id="CP026309">
    <property type="protein sequence ID" value="AUV83596.1"/>
    <property type="molecule type" value="Genomic_DNA"/>
</dbReference>
<accession>A0A2I8VNV5</accession>
<dbReference type="OrthoDB" id="379579at2157"/>
<evidence type="ECO:0000313" key="1">
    <source>
        <dbReference type="EMBL" id="AUV83596.1"/>
    </source>
</evidence>
<dbReference type="KEGG" id="srub:C2R22_19725"/>
<dbReference type="GeneID" id="35594371"/>
<dbReference type="RefSeq" id="WP_103427285.1">
    <property type="nucleotide sequence ID" value="NZ_CP026309.1"/>
</dbReference>
<proteinExistence type="predicted"/>
<reference evidence="1 2" key="1">
    <citation type="submission" date="2018-01" db="EMBL/GenBank/DDBJ databases">
        <title>Complete genome sequence of Salinigranum rubrum GX10T, an extremely halophilic archaeon isolated from a marine solar saltern.</title>
        <authorList>
            <person name="Han S."/>
        </authorList>
    </citation>
    <scope>NUCLEOTIDE SEQUENCE [LARGE SCALE GENOMIC DNA]</scope>
    <source>
        <strain evidence="1 2">GX10</strain>
    </source>
</reference>
<name>A0A2I8VNV5_9EURY</name>
<evidence type="ECO:0008006" key="3">
    <source>
        <dbReference type="Google" id="ProtNLM"/>
    </source>
</evidence>
<organism evidence="1 2">
    <name type="scientific">Salinigranum rubrum</name>
    <dbReference type="NCBI Taxonomy" id="755307"/>
    <lineage>
        <taxon>Archaea</taxon>
        <taxon>Methanobacteriati</taxon>
        <taxon>Methanobacteriota</taxon>
        <taxon>Stenosarchaea group</taxon>
        <taxon>Halobacteria</taxon>
        <taxon>Halobacteriales</taxon>
        <taxon>Haloferacaceae</taxon>
        <taxon>Salinigranum</taxon>
    </lineage>
</organism>
<dbReference type="AlphaFoldDB" id="A0A2I8VNV5"/>
<keyword evidence="2" id="KW-1185">Reference proteome</keyword>
<dbReference type="Proteomes" id="UP000236584">
    <property type="component" value="Chromosome"/>
</dbReference>
<evidence type="ECO:0000313" key="2">
    <source>
        <dbReference type="Proteomes" id="UP000236584"/>
    </source>
</evidence>
<protein>
    <recommendedName>
        <fullName evidence="3">Peroxiredoxin</fullName>
    </recommendedName>
</protein>
<sequence length="161" mass="17515">MRFPELHGRDLDGRSVTLPADVGSGPTLLLVRFAPQLSREAETWLPLVDDLAAAAPDFWCYDLLVLPEFPDGVEDSLTDDLHPTLTDGGDRSGVRSLTAHTDVDAFRRALVLDRPAQTYALLLRGGRVRWRAFGPLTVPLERSLRAAVASPSGDANDLVVS</sequence>
<gene>
    <name evidence="1" type="ORF">C2R22_19725</name>
</gene>